<dbReference type="GO" id="GO:0005524">
    <property type="term" value="F:ATP binding"/>
    <property type="evidence" value="ECO:0007669"/>
    <property type="project" value="UniProtKB-KW"/>
</dbReference>
<dbReference type="SUPFAM" id="SSF52540">
    <property type="entry name" value="P-loop containing nucleoside triphosphate hydrolases"/>
    <property type="match status" value="1"/>
</dbReference>
<evidence type="ECO:0000313" key="6">
    <source>
        <dbReference type="Proteomes" id="UP000188181"/>
    </source>
</evidence>
<feature type="domain" description="AAA+ ATPase" evidence="4">
    <location>
        <begin position="31"/>
        <end position="235"/>
    </location>
</feature>
<dbReference type="OrthoDB" id="9795548at2"/>
<dbReference type="InterPro" id="IPR027417">
    <property type="entry name" value="P-loop_NTPase"/>
</dbReference>
<gene>
    <name evidence="5" type="primary">ecsA</name>
    <name evidence="5" type="ORF">SMSP2_01061</name>
</gene>
<dbReference type="Proteomes" id="UP000188181">
    <property type="component" value="Chromosome"/>
</dbReference>
<dbReference type="GO" id="GO:0016887">
    <property type="term" value="F:ATP hydrolysis activity"/>
    <property type="evidence" value="ECO:0007669"/>
    <property type="project" value="InterPro"/>
</dbReference>
<dbReference type="PANTHER" id="PTHR42939:SF1">
    <property type="entry name" value="ABC TRANSPORTER ATP-BINDING PROTEIN ALBC-RELATED"/>
    <property type="match status" value="1"/>
</dbReference>
<dbReference type="InterPro" id="IPR003593">
    <property type="entry name" value="AAA+_ATPase"/>
</dbReference>
<dbReference type="PANTHER" id="PTHR42939">
    <property type="entry name" value="ABC TRANSPORTER ATP-BINDING PROTEIN ALBC-RELATED"/>
    <property type="match status" value="1"/>
</dbReference>
<organism evidence="5 6">
    <name type="scientific">Limihaloglobus sulfuriphilus</name>
    <dbReference type="NCBI Taxonomy" id="1851148"/>
    <lineage>
        <taxon>Bacteria</taxon>
        <taxon>Pseudomonadati</taxon>
        <taxon>Planctomycetota</taxon>
        <taxon>Phycisphaerae</taxon>
        <taxon>Sedimentisphaerales</taxon>
        <taxon>Sedimentisphaeraceae</taxon>
        <taxon>Limihaloglobus</taxon>
    </lineage>
</organism>
<keyword evidence="2" id="KW-0547">Nucleotide-binding</keyword>
<dbReference type="SMART" id="SM00382">
    <property type="entry name" value="AAA"/>
    <property type="match status" value="1"/>
</dbReference>
<dbReference type="AlphaFoldDB" id="A0A1Q2MDC8"/>
<evidence type="ECO:0000256" key="2">
    <source>
        <dbReference type="ARBA" id="ARBA00022741"/>
    </source>
</evidence>
<dbReference type="EMBL" id="CP019646">
    <property type="protein sequence ID" value="AQQ70703.1"/>
    <property type="molecule type" value="Genomic_DNA"/>
</dbReference>
<dbReference type="InterPro" id="IPR003439">
    <property type="entry name" value="ABC_transporter-like_ATP-bd"/>
</dbReference>
<name>A0A1Q2MDC8_9BACT</name>
<keyword evidence="1" id="KW-0813">Transport</keyword>
<reference evidence="6" key="1">
    <citation type="submission" date="2017-02" db="EMBL/GenBank/DDBJ databases">
        <title>Comparative genomics and description of representatives of a novel lineage of planctomycetes thriving in anoxic sediments.</title>
        <authorList>
            <person name="Spring S."/>
            <person name="Bunk B."/>
            <person name="Sproer C."/>
        </authorList>
    </citation>
    <scope>NUCLEOTIDE SEQUENCE [LARGE SCALE GENOMIC DNA]</scope>
    <source>
        <strain evidence="6">SM-Chi-D1</strain>
    </source>
</reference>
<evidence type="ECO:0000313" key="5">
    <source>
        <dbReference type="EMBL" id="AQQ70703.1"/>
    </source>
</evidence>
<dbReference type="Pfam" id="PF00005">
    <property type="entry name" value="ABC_tran"/>
    <property type="match status" value="1"/>
</dbReference>
<dbReference type="KEGG" id="pbas:SMSP2_01061"/>
<dbReference type="Gene3D" id="3.40.50.300">
    <property type="entry name" value="P-loop containing nucleotide triphosphate hydrolases"/>
    <property type="match status" value="1"/>
</dbReference>
<evidence type="ECO:0000256" key="3">
    <source>
        <dbReference type="ARBA" id="ARBA00022840"/>
    </source>
</evidence>
<accession>A0A1Q2MDC8</accession>
<evidence type="ECO:0000259" key="4">
    <source>
        <dbReference type="SMART" id="SM00382"/>
    </source>
</evidence>
<dbReference type="STRING" id="1851148.SMSP2_01061"/>
<dbReference type="RefSeq" id="WP_146682944.1">
    <property type="nucleotide sequence ID" value="NZ_CP019646.1"/>
</dbReference>
<dbReference type="CDD" id="cd03230">
    <property type="entry name" value="ABC_DR_subfamily_A"/>
    <property type="match status" value="1"/>
</dbReference>
<proteinExistence type="predicted"/>
<protein>
    <submittedName>
        <fullName evidence="5">ABC-type transporter ATP-binding protein EcsA</fullName>
    </submittedName>
</protein>
<keyword evidence="6" id="KW-1185">Reference proteome</keyword>
<dbReference type="InterPro" id="IPR051782">
    <property type="entry name" value="ABC_Transporter_VariousFunc"/>
</dbReference>
<sequence>MSSEKFVTFENVAKKFGRTTALQLINMDISPGSIIGLIGSNGSGKSTLIRHIIGLYLPTYGLVKTFGVESEKLTPAQMSRIGYVHQEGQLLDWMSVRQHIAYIAAYYDHWNKALEQNYIEQFEIDLKARVGKLSPGKRQQLSILLAICHEPDLLLLDEPASALDPLARSRFLNLLLELIQDHGDRTILISSHILSDVEKVIDHVIVMHEGRILADSDFDVLRERFCRVTVTADPDTALPIPFGCVIESQSSNGRTNAILQNADIEALKRKLIENNLKFEISPLPLEEIYRLEITRNSGQNIRKAMQ</sequence>
<evidence type="ECO:0000256" key="1">
    <source>
        <dbReference type="ARBA" id="ARBA00022448"/>
    </source>
</evidence>
<keyword evidence="3 5" id="KW-0067">ATP-binding</keyword>